<dbReference type="AlphaFoldDB" id="A0A512DWQ4"/>
<sequence length="64" mass="7064">MLKNTDFLLTLTAFAGLVTHVLTTTGTAWPFTRSDDAGETDSIFWTSDRLSQSGEGHERPYGIE</sequence>
<evidence type="ECO:0000313" key="2">
    <source>
        <dbReference type="Proteomes" id="UP000321523"/>
    </source>
</evidence>
<name>A0A512DWQ4_9PROT</name>
<proteinExistence type="predicted"/>
<accession>A0A512DWQ4</accession>
<organism evidence="1 2">
    <name type="scientific">Skermanella aerolata</name>
    <dbReference type="NCBI Taxonomy" id="393310"/>
    <lineage>
        <taxon>Bacteria</taxon>
        <taxon>Pseudomonadati</taxon>
        <taxon>Pseudomonadota</taxon>
        <taxon>Alphaproteobacteria</taxon>
        <taxon>Rhodospirillales</taxon>
        <taxon>Azospirillaceae</taxon>
        <taxon>Skermanella</taxon>
    </lineage>
</organism>
<protein>
    <submittedName>
        <fullName evidence="1">Uncharacterized protein</fullName>
    </submittedName>
</protein>
<dbReference type="EMBL" id="BJYZ01000022">
    <property type="protein sequence ID" value="GEO40620.1"/>
    <property type="molecule type" value="Genomic_DNA"/>
</dbReference>
<keyword evidence="2" id="KW-1185">Reference proteome</keyword>
<gene>
    <name evidence="1" type="ORF">SAE02_47680</name>
</gene>
<evidence type="ECO:0000313" key="1">
    <source>
        <dbReference type="EMBL" id="GEO40620.1"/>
    </source>
</evidence>
<reference evidence="1 2" key="1">
    <citation type="submission" date="2019-07" db="EMBL/GenBank/DDBJ databases">
        <title>Whole genome shotgun sequence of Skermanella aerolata NBRC 106429.</title>
        <authorList>
            <person name="Hosoyama A."/>
            <person name="Uohara A."/>
            <person name="Ohji S."/>
            <person name="Ichikawa N."/>
        </authorList>
    </citation>
    <scope>NUCLEOTIDE SEQUENCE [LARGE SCALE GENOMIC DNA]</scope>
    <source>
        <strain evidence="1 2">NBRC 106429</strain>
    </source>
</reference>
<comment type="caution">
    <text evidence="1">The sequence shown here is derived from an EMBL/GenBank/DDBJ whole genome shotgun (WGS) entry which is preliminary data.</text>
</comment>
<dbReference type="Proteomes" id="UP000321523">
    <property type="component" value="Unassembled WGS sequence"/>
</dbReference>